<dbReference type="InParanoid" id="A0A2K1QNH4"/>
<dbReference type="STRING" id="2082308.A0A2K1QNH4"/>
<proteinExistence type="predicted"/>
<dbReference type="EMBL" id="NKHZ01000055">
    <property type="protein sequence ID" value="PNS16688.1"/>
    <property type="molecule type" value="Genomic_DNA"/>
</dbReference>
<organism evidence="2 3">
    <name type="scientific">Sphaceloma murrayae</name>
    <dbReference type="NCBI Taxonomy" id="2082308"/>
    <lineage>
        <taxon>Eukaryota</taxon>
        <taxon>Fungi</taxon>
        <taxon>Dikarya</taxon>
        <taxon>Ascomycota</taxon>
        <taxon>Pezizomycotina</taxon>
        <taxon>Dothideomycetes</taxon>
        <taxon>Dothideomycetidae</taxon>
        <taxon>Myriangiales</taxon>
        <taxon>Elsinoaceae</taxon>
        <taxon>Sphaceloma</taxon>
    </lineage>
</organism>
<evidence type="ECO:0000313" key="2">
    <source>
        <dbReference type="EMBL" id="PNS16688.1"/>
    </source>
</evidence>
<dbReference type="OrthoDB" id="74360at2759"/>
<accession>A0A2K1QNH4</accession>
<keyword evidence="1" id="KW-0560">Oxidoreductase</keyword>
<gene>
    <name evidence="2" type="ORF">CAC42_4652</name>
</gene>
<sequence>MAIKGTAKGVSFDQVPGELPKANVPNDVDIHRLSGETVARLATLSEDDLTECAVWRDFLSLTDYFRTLSSAKTIGNSYSKLAAERHAGEFKPLEKYNSTIRLGNTVSWIDIGFAFKTHGKLTGNNAGVASVVPDRGHPLGWKIWMLRTWLENFEGHGHPDEYQPSFQNGVPLQGARSHTEHPTYDAIIVGAGQAGLSCAGRLKVLGCSYVVMEKNDHVGENWTKRYDSLRWHTSKEYGNLPFDRTFLPDDDYMLTTKMIGSGFERWVKRFDIDVRLRTRVQTATWNDQARRWTVITDGPDGQQSMYARNLVLACGAYANAPVSPVWPNRELFKGTAMHSIDYKSAKPWAGKRGVVIGTANTGHDVADDMFQAGFESVTMVQRGRTFVFPAEWLHAAQDRTYNMDMSAADADRLGVTYPNKIMREMTNWHVFKSIDESPDRFDALERAGFKLDRKGDIYDNLYNRFGGHYVDIGTSARISNGEIKMVGEAVKEWTANGLRFEDGTEIEADLVVLCTGFEHDFRKVARGIIGDAADEMDDCFGIDGEGEVRGAFKFAGHPGLIYTGGDIRQCRWFGRFIALQIQAEKLGAPMRPVIGDFS</sequence>
<keyword evidence="3" id="KW-1185">Reference proteome</keyword>
<dbReference type="GO" id="GO:0004497">
    <property type="term" value="F:monooxygenase activity"/>
    <property type="evidence" value="ECO:0007669"/>
    <property type="project" value="TreeGrafter"/>
</dbReference>
<evidence type="ECO:0000313" key="3">
    <source>
        <dbReference type="Proteomes" id="UP000243797"/>
    </source>
</evidence>
<dbReference type="InterPro" id="IPR036188">
    <property type="entry name" value="FAD/NAD-bd_sf"/>
</dbReference>
<dbReference type="Pfam" id="PF13738">
    <property type="entry name" value="Pyr_redox_3"/>
    <property type="match status" value="1"/>
</dbReference>
<dbReference type="PANTHER" id="PTHR43539">
    <property type="entry name" value="FLAVIN-BINDING MONOOXYGENASE-LIKE PROTEIN (AFU_ORTHOLOGUE AFUA_4G09220)"/>
    <property type="match status" value="1"/>
</dbReference>
<name>A0A2K1QNH4_9PEZI</name>
<reference evidence="2 3" key="1">
    <citation type="submission" date="2017-06" db="EMBL/GenBank/DDBJ databases">
        <title>Draft genome sequence of a variant of Elsinoe murrayae.</title>
        <authorList>
            <person name="Cheng Q."/>
        </authorList>
    </citation>
    <scope>NUCLEOTIDE SEQUENCE [LARGE SCALE GENOMIC DNA]</scope>
    <source>
        <strain evidence="2 3">CQ-2017a</strain>
    </source>
</reference>
<dbReference type="GO" id="GO:0050660">
    <property type="term" value="F:flavin adenine dinucleotide binding"/>
    <property type="evidence" value="ECO:0007669"/>
    <property type="project" value="TreeGrafter"/>
</dbReference>
<comment type="caution">
    <text evidence="2">The sequence shown here is derived from an EMBL/GenBank/DDBJ whole genome shotgun (WGS) entry which is preliminary data.</text>
</comment>
<dbReference type="Gene3D" id="3.50.50.60">
    <property type="entry name" value="FAD/NAD(P)-binding domain"/>
    <property type="match status" value="1"/>
</dbReference>
<evidence type="ECO:0000256" key="1">
    <source>
        <dbReference type="ARBA" id="ARBA00023002"/>
    </source>
</evidence>
<dbReference type="AlphaFoldDB" id="A0A2K1QNH4"/>
<protein>
    <submittedName>
        <fullName evidence="2">Uncharacterized protein</fullName>
    </submittedName>
</protein>
<dbReference type="InterPro" id="IPR050982">
    <property type="entry name" value="Auxin_biosynth/cation_transpt"/>
</dbReference>
<dbReference type="PANTHER" id="PTHR43539:SF68">
    <property type="entry name" value="FLAVIN-BINDING MONOOXYGENASE-LIKE PROTEIN (AFU_ORTHOLOGUE AFUA_4G09220)"/>
    <property type="match status" value="1"/>
</dbReference>
<dbReference type="SUPFAM" id="SSF51905">
    <property type="entry name" value="FAD/NAD(P)-binding domain"/>
    <property type="match status" value="1"/>
</dbReference>
<dbReference type="Proteomes" id="UP000243797">
    <property type="component" value="Unassembled WGS sequence"/>
</dbReference>